<dbReference type="InterPro" id="IPR011009">
    <property type="entry name" value="Kinase-like_dom_sf"/>
</dbReference>
<evidence type="ECO:0000259" key="3">
    <source>
        <dbReference type="PROSITE" id="PS50011"/>
    </source>
</evidence>
<sequence length="239" mass="26393">AFGSVFKAVVKETGFVVAIKEVLVGKLNDRDTIQKEINMLRQCTNRNTVQYYGCCSVDDSIWILTDYCAAGSITDCIELTESTFNEKQIALVLAAAVEGLSFLHSRHIVHRDVKCANILLTSDAVVKITDFGVSEKLTQTVCVRNSIVGTPYWMSPEVITGSDYGTEADIWSLGITAIEMTDGVPPHSDQHPMRAMFKIPFLPPPTLMSPSAYSKTFNDFIVQSLIKDPKRRPAAVELL</sequence>
<dbReference type="SMART" id="SM00220">
    <property type="entry name" value="S_TKc"/>
    <property type="match status" value="1"/>
</dbReference>
<keyword evidence="4" id="KW-0418">Kinase</keyword>
<dbReference type="GO" id="GO:0004674">
    <property type="term" value="F:protein serine/threonine kinase activity"/>
    <property type="evidence" value="ECO:0007669"/>
    <property type="project" value="TreeGrafter"/>
</dbReference>
<accession>A0A4V1IQB4</accession>
<dbReference type="PANTHER" id="PTHR48012:SF28">
    <property type="entry name" value="SERINE_THREONINE-PROTEIN KINASE PAKE-RELATED"/>
    <property type="match status" value="1"/>
</dbReference>
<protein>
    <submittedName>
        <fullName evidence="4">Kinase-like domain-containing protein</fullName>
    </submittedName>
</protein>
<dbReference type="InterPro" id="IPR008271">
    <property type="entry name" value="Ser/Thr_kinase_AS"/>
</dbReference>
<proteinExistence type="predicted"/>
<dbReference type="GO" id="GO:0005524">
    <property type="term" value="F:ATP binding"/>
    <property type="evidence" value="ECO:0007669"/>
    <property type="project" value="UniProtKB-KW"/>
</dbReference>
<dbReference type="PROSITE" id="PS50011">
    <property type="entry name" value="PROTEIN_KINASE_DOM"/>
    <property type="match status" value="1"/>
</dbReference>
<evidence type="ECO:0000313" key="4">
    <source>
        <dbReference type="EMBL" id="RKO85967.1"/>
    </source>
</evidence>
<organism evidence="4 5">
    <name type="scientific">Blyttiomyces helicus</name>
    <dbReference type="NCBI Taxonomy" id="388810"/>
    <lineage>
        <taxon>Eukaryota</taxon>
        <taxon>Fungi</taxon>
        <taxon>Fungi incertae sedis</taxon>
        <taxon>Chytridiomycota</taxon>
        <taxon>Chytridiomycota incertae sedis</taxon>
        <taxon>Chytridiomycetes</taxon>
        <taxon>Chytridiomycetes incertae sedis</taxon>
        <taxon>Blyttiomyces</taxon>
    </lineage>
</organism>
<name>A0A4V1IQB4_9FUNG</name>
<dbReference type="OrthoDB" id="248923at2759"/>
<dbReference type="AlphaFoldDB" id="A0A4V1IQB4"/>
<dbReference type="Proteomes" id="UP000269721">
    <property type="component" value="Unassembled WGS sequence"/>
</dbReference>
<feature type="non-terminal residue" evidence="4">
    <location>
        <position position="1"/>
    </location>
</feature>
<feature type="non-terminal residue" evidence="4">
    <location>
        <position position="239"/>
    </location>
</feature>
<dbReference type="EMBL" id="KZ998585">
    <property type="protein sequence ID" value="RKO85967.1"/>
    <property type="molecule type" value="Genomic_DNA"/>
</dbReference>
<dbReference type="FunFam" id="1.10.510.10:FF:000421">
    <property type="entry name" value="Serine/threonine-protein kinase PAK 6"/>
    <property type="match status" value="1"/>
</dbReference>
<dbReference type="PROSITE" id="PS00108">
    <property type="entry name" value="PROTEIN_KINASE_ST"/>
    <property type="match status" value="1"/>
</dbReference>
<dbReference type="Pfam" id="PF00069">
    <property type="entry name" value="Pkinase"/>
    <property type="match status" value="1"/>
</dbReference>
<dbReference type="PANTHER" id="PTHR48012">
    <property type="entry name" value="STERILE20-LIKE KINASE, ISOFORM B-RELATED"/>
    <property type="match status" value="1"/>
</dbReference>
<dbReference type="GO" id="GO:0005737">
    <property type="term" value="C:cytoplasm"/>
    <property type="evidence" value="ECO:0007669"/>
    <property type="project" value="TreeGrafter"/>
</dbReference>
<evidence type="ECO:0000256" key="1">
    <source>
        <dbReference type="ARBA" id="ARBA00022741"/>
    </source>
</evidence>
<keyword evidence="5" id="KW-1185">Reference proteome</keyword>
<gene>
    <name evidence="4" type="ORF">BDK51DRAFT_12513</name>
</gene>
<dbReference type="Gene3D" id="1.10.510.10">
    <property type="entry name" value="Transferase(Phosphotransferase) domain 1"/>
    <property type="match status" value="1"/>
</dbReference>
<keyword evidence="2" id="KW-0067">ATP-binding</keyword>
<evidence type="ECO:0000256" key="2">
    <source>
        <dbReference type="ARBA" id="ARBA00022840"/>
    </source>
</evidence>
<keyword evidence="4" id="KW-0808">Transferase</keyword>
<dbReference type="InterPro" id="IPR000719">
    <property type="entry name" value="Prot_kinase_dom"/>
</dbReference>
<dbReference type="InterPro" id="IPR050629">
    <property type="entry name" value="STE20/SPS1-PAK"/>
</dbReference>
<dbReference type="PIRSF" id="PIRSF000654">
    <property type="entry name" value="Integrin-linked_kinase"/>
    <property type="match status" value="1"/>
</dbReference>
<dbReference type="SUPFAM" id="SSF56112">
    <property type="entry name" value="Protein kinase-like (PK-like)"/>
    <property type="match status" value="1"/>
</dbReference>
<reference evidence="5" key="1">
    <citation type="journal article" date="2018" name="Nat. Microbiol.">
        <title>Leveraging single-cell genomics to expand the fungal tree of life.</title>
        <authorList>
            <person name="Ahrendt S.R."/>
            <person name="Quandt C.A."/>
            <person name="Ciobanu D."/>
            <person name="Clum A."/>
            <person name="Salamov A."/>
            <person name="Andreopoulos B."/>
            <person name="Cheng J.F."/>
            <person name="Woyke T."/>
            <person name="Pelin A."/>
            <person name="Henrissat B."/>
            <person name="Reynolds N.K."/>
            <person name="Benny G.L."/>
            <person name="Smith M.E."/>
            <person name="James T.Y."/>
            <person name="Grigoriev I.V."/>
        </authorList>
    </citation>
    <scope>NUCLEOTIDE SEQUENCE [LARGE SCALE GENOMIC DNA]</scope>
</reference>
<feature type="domain" description="Protein kinase" evidence="3">
    <location>
        <begin position="1"/>
        <end position="239"/>
    </location>
</feature>
<keyword evidence="1" id="KW-0547">Nucleotide-binding</keyword>
<evidence type="ECO:0000313" key="5">
    <source>
        <dbReference type="Proteomes" id="UP000269721"/>
    </source>
</evidence>